<feature type="disulfide bond" evidence="18">
    <location>
        <begin position="588"/>
        <end position="606"/>
    </location>
</feature>
<dbReference type="GO" id="GO:0006897">
    <property type="term" value="P:endocytosis"/>
    <property type="evidence" value="ECO:0007669"/>
    <property type="project" value="UniProtKB-KW"/>
</dbReference>
<dbReference type="PROSITE" id="PS01209">
    <property type="entry name" value="LDLRA_1"/>
    <property type="match status" value="14"/>
</dbReference>
<feature type="disulfide bond" evidence="18">
    <location>
        <begin position="727"/>
        <end position="742"/>
    </location>
</feature>
<comment type="caution">
    <text evidence="17">Lacks conserved residue(s) required for the propagation of feature annotation.</text>
</comment>
<keyword evidence="4" id="KW-0254">Endocytosis</keyword>
<feature type="disulfide bond" evidence="17">
    <location>
        <begin position="3900"/>
        <end position="3909"/>
    </location>
</feature>
<dbReference type="FunFam" id="4.10.400.10:FF:000002">
    <property type="entry name" value="Low-density lipoprotein receptor-related protein 1"/>
    <property type="match status" value="2"/>
</dbReference>
<keyword evidence="14" id="KW-0168">Coated pit</keyword>
<feature type="disulfide bond" evidence="18">
    <location>
        <begin position="3262"/>
        <end position="3277"/>
    </location>
</feature>
<feature type="disulfide bond" evidence="17">
    <location>
        <begin position="3806"/>
        <end position="3816"/>
    </location>
</feature>
<feature type="disulfide bond" evidence="18">
    <location>
        <begin position="3285"/>
        <end position="3297"/>
    </location>
</feature>
<feature type="repeat" description="LDL-receptor class B" evidence="19">
    <location>
        <begin position="953"/>
        <end position="997"/>
    </location>
</feature>
<dbReference type="FunFam" id="4.10.400.10:FF:000008">
    <property type="entry name" value="Low density lipoprotein receptor-related protein 1"/>
    <property type="match status" value="2"/>
</dbReference>
<dbReference type="FunFam" id="4.10.400.10:FF:000004">
    <property type="entry name" value="Low-density lipoprotein receptor-related protein 1"/>
    <property type="match status" value="1"/>
</dbReference>
<evidence type="ECO:0000256" key="10">
    <source>
        <dbReference type="ARBA" id="ARBA00022989"/>
    </source>
</evidence>
<dbReference type="GO" id="GO:0005041">
    <property type="term" value="F:low-density lipoprotein particle receptor activity"/>
    <property type="evidence" value="ECO:0007669"/>
    <property type="project" value="TreeGrafter"/>
</dbReference>
<feature type="repeat" description="LDL-receptor class B" evidence="19">
    <location>
        <begin position="263"/>
        <end position="308"/>
    </location>
</feature>
<feature type="repeat" description="LDL-receptor class B" evidence="19">
    <location>
        <begin position="1041"/>
        <end position="1087"/>
    </location>
</feature>
<evidence type="ECO:0000256" key="5">
    <source>
        <dbReference type="ARBA" id="ARBA00022692"/>
    </source>
</evidence>
<dbReference type="InterPro" id="IPR001881">
    <property type="entry name" value="EGF-like_Ca-bd_dom"/>
</dbReference>
<evidence type="ECO:0000256" key="8">
    <source>
        <dbReference type="ARBA" id="ARBA00022737"/>
    </source>
</evidence>
<dbReference type="PROSITE" id="PS00022">
    <property type="entry name" value="EGF_1"/>
    <property type="match status" value="2"/>
</dbReference>
<feature type="disulfide bond" evidence="18">
    <location>
        <begin position="3016"/>
        <end position="3034"/>
    </location>
</feature>
<feature type="disulfide bond" evidence="18">
    <location>
        <begin position="667"/>
        <end position="685"/>
    </location>
</feature>
<feature type="repeat" description="LDL-receptor class B" evidence="19">
    <location>
        <begin position="1269"/>
        <end position="1311"/>
    </location>
</feature>
<feature type="disulfide bond" evidence="18">
    <location>
        <begin position="3224"/>
        <end position="3239"/>
    </location>
</feature>
<feature type="disulfide bond" evidence="18">
    <location>
        <begin position="506"/>
        <end position="524"/>
    </location>
</feature>
<dbReference type="FunFam" id="4.10.400.10:FF:000010">
    <property type="entry name" value="Low-density lipoprotein receptor-related protein 1"/>
    <property type="match status" value="1"/>
</dbReference>
<dbReference type="Pfam" id="PF14670">
    <property type="entry name" value="FXa_inhibition"/>
    <property type="match status" value="3"/>
</dbReference>
<dbReference type="FunFam" id="4.10.400.10:FF:000022">
    <property type="entry name" value="LDL receptor related protein 1"/>
    <property type="match status" value="1"/>
</dbReference>
<feature type="disulfide bond" evidence="18">
    <location>
        <begin position="3212"/>
        <end position="3230"/>
    </location>
</feature>
<dbReference type="PROSITE" id="PS50068">
    <property type="entry name" value="LDLRA_2"/>
    <property type="match status" value="27"/>
</dbReference>
<feature type="disulfide bond" evidence="18">
    <location>
        <begin position="3250"/>
        <end position="3268"/>
    </location>
</feature>
<feature type="disulfide bond" evidence="18">
    <location>
        <begin position="3098"/>
        <end position="3110"/>
    </location>
</feature>
<keyword evidence="11 21" id="KW-0472">Membrane</keyword>
<feature type="repeat" description="LDL-receptor class B" evidence="19">
    <location>
        <begin position="998"/>
        <end position="1040"/>
    </location>
</feature>
<feature type="disulfide bond" evidence="18">
    <location>
        <begin position="2969"/>
        <end position="2981"/>
    </location>
</feature>
<dbReference type="Gene3D" id="2.10.25.10">
    <property type="entry name" value="Laminin"/>
    <property type="match status" value="10"/>
</dbReference>
<evidence type="ECO:0000256" key="16">
    <source>
        <dbReference type="ARBA" id="ARBA00037878"/>
    </source>
</evidence>
<dbReference type="Gene3D" id="2.120.10.30">
    <property type="entry name" value="TolB, C-terminal domain"/>
    <property type="match status" value="8"/>
</dbReference>
<evidence type="ECO:0000256" key="15">
    <source>
        <dbReference type="ARBA" id="ARBA00023180"/>
    </source>
</evidence>
<dbReference type="FunFam" id="2.120.10.30:FF:000009">
    <property type="entry name" value="Putative low-density lipoprotein receptor-related protein 1B"/>
    <property type="match status" value="1"/>
</dbReference>
<feature type="disulfide bond" evidence="18">
    <location>
        <begin position="2540"/>
        <end position="2552"/>
    </location>
</feature>
<dbReference type="Pfam" id="PF16472">
    <property type="entry name" value="DUF5050"/>
    <property type="match status" value="1"/>
</dbReference>
<dbReference type="Pfam" id="PF00058">
    <property type="entry name" value="Ldl_recept_b"/>
    <property type="match status" value="12"/>
</dbReference>
<feature type="compositionally biased region" description="Basic and acidic residues" evidence="20">
    <location>
        <begin position="4096"/>
        <end position="4108"/>
    </location>
</feature>
<feature type="disulfide bond" evidence="18">
    <location>
        <begin position="3028"/>
        <end position="3043"/>
    </location>
</feature>
<feature type="disulfide bond" evidence="17">
    <location>
        <begin position="3864"/>
        <end position="3873"/>
    </location>
</feature>
<accession>A0A8C2EQ67</accession>
<dbReference type="FunFam" id="2.120.10.30:FF:000012">
    <property type="entry name" value="Low density lipoprotein receptor-related protein 1"/>
    <property type="match status" value="1"/>
</dbReference>
<feature type="repeat" description="LDL-receptor class B" evidence="19">
    <location>
        <begin position="2836"/>
        <end position="2878"/>
    </location>
</feature>
<feature type="transmembrane region" description="Helical" evidence="21">
    <location>
        <begin position="3138"/>
        <end position="3160"/>
    </location>
</feature>
<evidence type="ECO:0000256" key="21">
    <source>
        <dbReference type="SAM" id="Phobius"/>
    </source>
</evidence>
<feature type="disulfide bond" evidence="18">
    <location>
        <begin position="2310"/>
        <end position="2325"/>
    </location>
</feature>
<feature type="disulfide bond" evidence="18">
    <location>
        <begin position="3372"/>
        <end position="3384"/>
    </location>
</feature>
<feature type="disulfide bond" evidence="18">
    <location>
        <begin position="2170"/>
        <end position="2188"/>
    </location>
</feature>
<dbReference type="FunFam" id="4.10.400.10:FF:000009">
    <property type="entry name" value="Low-density lipoprotein receptor-related protein 1"/>
    <property type="match status" value="1"/>
</dbReference>
<feature type="domain" description="EGF-like" evidence="22">
    <location>
        <begin position="3802"/>
        <end position="3835"/>
    </location>
</feature>
<feature type="disulfide bond" evidence="18">
    <location>
        <begin position="2559"/>
        <end position="2574"/>
    </location>
</feature>
<dbReference type="Pfam" id="PF00057">
    <property type="entry name" value="Ldl_recept_a"/>
    <property type="match status" value="27"/>
</dbReference>
<feature type="repeat" description="LDL-receptor class B" evidence="19">
    <location>
        <begin position="2792"/>
        <end position="2835"/>
    </location>
</feature>
<dbReference type="FunFam" id="4.10.400.10:FF:000011">
    <property type="entry name" value="Low-density lipoprotein receptor-related protein 1"/>
    <property type="match status" value="1"/>
</dbReference>
<feature type="repeat" description="LDL-receptor class B" evidence="19">
    <location>
        <begin position="220"/>
        <end position="262"/>
    </location>
</feature>
<dbReference type="GO" id="GO:0005905">
    <property type="term" value="C:clathrin-coated pit"/>
    <property type="evidence" value="ECO:0007669"/>
    <property type="project" value="UniProtKB-KW"/>
</dbReference>
<feature type="disulfide bond" evidence="18">
    <location>
        <begin position="2455"/>
        <end position="2467"/>
    </location>
</feature>
<keyword evidence="12 17" id="KW-1015">Disulfide bond</keyword>
<keyword evidence="13" id="KW-0675">Receptor</keyword>
<evidence type="ECO:0000256" key="13">
    <source>
        <dbReference type="ARBA" id="ARBA00023170"/>
    </source>
</evidence>
<feature type="disulfide bond" evidence="18">
    <location>
        <begin position="581"/>
        <end position="593"/>
    </location>
</feature>
<feature type="disulfide bond" evidence="18">
    <location>
        <begin position="660"/>
        <end position="672"/>
    </location>
</feature>
<dbReference type="FunFam" id="4.10.400.10:FF:000012">
    <property type="entry name" value="Low-density lipoprotein receptor-related protein 1"/>
    <property type="match status" value="1"/>
</dbReference>
<dbReference type="FunFam" id="2.120.10.30:FF:000018">
    <property type="entry name" value="Low-density lipoprotein receptor-related protein 1"/>
    <property type="match status" value="1"/>
</dbReference>
<dbReference type="PRINTS" id="PR00261">
    <property type="entry name" value="LDLRECEPTOR"/>
</dbReference>
<keyword evidence="15" id="KW-0325">Glycoprotein</keyword>
<dbReference type="InterPro" id="IPR011042">
    <property type="entry name" value="6-blade_b-propeller_TolB-like"/>
</dbReference>
<dbReference type="FunFam" id="4.10.400.10:FF:000013">
    <property type="entry name" value="Prolow-density lipoprotein receptor-related protein 1"/>
    <property type="match status" value="1"/>
</dbReference>
<dbReference type="SMART" id="SM00192">
    <property type="entry name" value="LDLa"/>
    <property type="match status" value="27"/>
</dbReference>
<feature type="disulfide bond" evidence="18">
    <location>
        <begin position="2352"/>
        <end position="2367"/>
    </location>
</feature>
<dbReference type="SUPFAM" id="SSF63825">
    <property type="entry name" value="YWTD domain"/>
    <property type="match status" value="8"/>
</dbReference>
<feature type="disulfide bond" evidence="18">
    <location>
        <begin position="2211"/>
        <end position="2229"/>
    </location>
</feature>
<feature type="repeat" description="LDL-receptor class B" evidence="19">
    <location>
        <begin position="1356"/>
        <end position="1395"/>
    </location>
</feature>
<feature type="domain" description="EGF-like" evidence="22">
    <location>
        <begin position="3875"/>
        <end position="3910"/>
    </location>
</feature>
<dbReference type="SMART" id="SM00179">
    <property type="entry name" value="EGF_CA"/>
    <property type="match status" value="4"/>
</dbReference>
<dbReference type="SUPFAM" id="SSF57424">
    <property type="entry name" value="LDL receptor-like module"/>
    <property type="match status" value="26"/>
</dbReference>
<dbReference type="SUPFAM" id="SSF57196">
    <property type="entry name" value="EGF/Laminin"/>
    <property type="match status" value="3"/>
</dbReference>
<feature type="repeat" description="LDL-receptor class B" evidence="19">
    <location>
        <begin position="1616"/>
        <end position="1658"/>
    </location>
</feature>
<feature type="disulfide bond" evidence="18">
    <location>
        <begin position="770"/>
        <end position="785"/>
    </location>
</feature>
<feature type="disulfide bond" evidence="18">
    <location>
        <begin position="3243"/>
        <end position="3255"/>
    </location>
</feature>
<feature type="disulfide bond" evidence="17">
    <location>
        <begin position="3842"/>
        <end position="3852"/>
    </location>
</feature>
<dbReference type="InterPro" id="IPR018097">
    <property type="entry name" value="EGF_Ca-bd_CS"/>
</dbReference>
<dbReference type="InterPro" id="IPR000152">
    <property type="entry name" value="EGF-type_Asp/Asn_hydroxyl_site"/>
</dbReference>
<dbReference type="InterPro" id="IPR000742">
    <property type="entry name" value="EGF"/>
</dbReference>
<evidence type="ECO:0000256" key="12">
    <source>
        <dbReference type="ARBA" id="ARBA00023157"/>
    </source>
</evidence>
<dbReference type="Gene3D" id="4.10.400.10">
    <property type="entry name" value="Low-density Lipoprotein Receptor"/>
    <property type="match status" value="27"/>
</dbReference>
<keyword evidence="5 21" id="KW-0812">Transmembrane</keyword>
<dbReference type="FunFam" id="4.10.400.10:FF:000018">
    <property type="entry name" value="Low-density lipoprotein receptor-related protein 1"/>
    <property type="match status" value="1"/>
</dbReference>
<feature type="disulfide bond" evidence="18">
    <location>
        <begin position="2223"/>
        <end position="2238"/>
    </location>
</feature>
<dbReference type="PROSITE" id="PS00010">
    <property type="entry name" value="ASX_HYDROXYL"/>
    <property type="match status" value="1"/>
</dbReference>
<evidence type="ECO:0000256" key="19">
    <source>
        <dbReference type="PROSITE-ProRule" id="PRU00461"/>
    </source>
</evidence>
<dbReference type="FunFam" id="4.10.400.10:FF:000047">
    <property type="entry name" value="Prolow-density lipoprotein receptor-related protein 1"/>
    <property type="match status" value="1"/>
</dbReference>
<evidence type="ECO:0000256" key="4">
    <source>
        <dbReference type="ARBA" id="ARBA00022583"/>
    </source>
</evidence>
<dbReference type="InterPro" id="IPR032485">
    <property type="entry name" value="LRP1-like_beta_prop"/>
</dbReference>
<feature type="transmembrane region" description="Helical" evidence="21">
    <location>
        <begin position="3172"/>
        <end position="3196"/>
    </location>
</feature>
<feature type="disulfide bond" evidence="18">
    <location>
        <begin position="2495"/>
        <end position="2507"/>
    </location>
</feature>
<keyword evidence="6" id="KW-0479">Metal-binding</keyword>
<dbReference type="SUPFAM" id="SSF57184">
    <property type="entry name" value="Growth factor receptor domain"/>
    <property type="match status" value="3"/>
</dbReference>
<dbReference type="GO" id="GO:0005886">
    <property type="term" value="C:plasma membrane"/>
    <property type="evidence" value="ECO:0007669"/>
    <property type="project" value="TreeGrafter"/>
</dbReference>
<keyword evidence="8" id="KW-0677">Repeat</keyword>
<feature type="disulfide bond" evidence="17">
    <location>
        <begin position="2621"/>
        <end position="2631"/>
    </location>
</feature>
<feature type="disulfide bond" evidence="18">
    <location>
        <begin position="499"/>
        <end position="511"/>
    </location>
</feature>
<dbReference type="FunFam" id="2.10.25.10:FF:000505">
    <property type="entry name" value="Low-density lipoprotein receptor-related protein 1"/>
    <property type="match status" value="1"/>
</dbReference>
<feature type="repeat" description="LDL-receptor class B" evidence="19">
    <location>
        <begin position="3582"/>
        <end position="3624"/>
    </location>
</feature>
<feature type="disulfide bond" evidence="18">
    <location>
        <begin position="2340"/>
        <end position="2358"/>
    </location>
</feature>
<dbReference type="FunFam" id="2.120.10.30:FF:000019">
    <property type="entry name" value="Low-density lipoprotein receptor-related protein 1"/>
    <property type="match status" value="1"/>
</dbReference>
<evidence type="ECO:0000256" key="20">
    <source>
        <dbReference type="SAM" id="MobiDB-lite"/>
    </source>
</evidence>
<dbReference type="CDD" id="cd00054">
    <property type="entry name" value="EGF_CA"/>
    <property type="match status" value="1"/>
</dbReference>
<dbReference type="FunFam" id="2.10.25.10:FF:000129">
    <property type="entry name" value="Low-density lipoprotein receptor-related protein 1"/>
    <property type="match status" value="1"/>
</dbReference>
<dbReference type="FunFam" id="2.10.25.10:FF:000072">
    <property type="entry name" value="Low-density lipoprotein receptor-related protein 1B"/>
    <property type="match status" value="1"/>
</dbReference>
<feature type="disulfide bond" evidence="18">
    <location>
        <begin position="2976"/>
        <end position="2994"/>
    </location>
</feature>
<feature type="disulfide bond" evidence="18">
    <location>
        <begin position="3117"/>
        <end position="3132"/>
    </location>
</feature>
<feature type="repeat" description="LDL-receptor class B" evidence="19">
    <location>
        <begin position="1982"/>
        <end position="2026"/>
    </location>
</feature>
<feature type="disulfide bond" evidence="18">
    <location>
        <begin position="3292"/>
        <end position="3310"/>
    </location>
</feature>
<dbReference type="FunFam" id="4.10.400.10:FF:000007">
    <property type="entry name" value="Low density lipoprotein receptor-related protein 1"/>
    <property type="match status" value="1"/>
</dbReference>
<dbReference type="SMART" id="SM00181">
    <property type="entry name" value="EGF"/>
    <property type="match status" value="20"/>
</dbReference>
<evidence type="ECO:0000256" key="17">
    <source>
        <dbReference type="PROSITE-ProRule" id="PRU00076"/>
    </source>
</evidence>
<feature type="disulfide bond" evidence="18">
    <location>
        <begin position="2261"/>
        <end position="2276"/>
    </location>
</feature>
<feature type="disulfide bond" evidence="18">
    <location>
        <begin position="2204"/>
        <end position="2216"/>
    </location>
</feature>
<keyword evidence="7" id="KW-0732">Signal</keyword>
<evidence type="ECO:0000256" key="6">
    <source>
        <dbReference type="ARBA" id="ARBA00022723"/>
    </source>
</evidence>
<feature type="region of interest" description="Disordered" evidence="20">
    <location>
        <begin position="4094"/>
        <end position="4116"/>
    </location>
</feature>
<dbReference type="FunFam" id="4.10.400.10:FF:000059">
    <property type="entry name" value="Prolow-density lipoprotein receptor-related protein 1"/>
    <property type="match status" value="1"/>
</dbReference>
<feature type="disulfide bond" evidence="18">
    <location>
        <begin position="540"/>
        <end position="552"/>
    </location>
</feature>
<dbReference type="GO" id="GO:0043235">
    <property type="term" value="C:receptor complex"/>
    <property type="evidence" value="ECO:0007669"/>
    <property type="project" value="TreeGrafter"/>
</dbReference>
<feature type="disulfide bond" evidence="18">
    <location>
        <begin position="629"/>
        <end position="647"/>
    </location>
</feature>
<feature type="disulfide bond" evidence="17">
    <location>
        <begin position="3878"/>
        <end position="3888"/>
    </location>
</feature>
<dbReference type="GO" id="GO:0005509">
    <property type="term" value="F:calcium ion binding"/>
    <property type="evidence" value="ECO:0007669"/>
    <property type="project" value="InterPro"/>
</dbReference>
<dbReference type="FunFam" id="4.10.400.10:FF:000015">
    <property type="entry name" value="Low-density lipoprotein receptor-related protein 1"/>
    <property type="match status" value="1"/>
</dbReference>
<proteinExistence type="inferred from homology"/>
<dbReference type="PANTHER" id="PTHR22722:SF5">
    <property type="entry name" value="LOW-DENSITY LIPOPROTEIN RECEPTOR-RELATED PROTEIN 1B"/>
    <property type="match status" value="1"/>
</dbReference>
<dbReference type="Ensembl" id="ENSCCRT00020048349.1">
    <property type="protein sequence ID" value="ENSCCRP00020044316.1"/>
    <property type="gene ID" value="ENSCCRG00020019671.1"/>
</dbReference>
<dbReference type="FunFam" id="2.120.10.30:FF:000010">
    <property type="entry name" value="Low density lipoprotein receptor-related protein 1B"/>
    <property type="match status" value="1"/>
</dbReference>
<dbReference type="InterPro" id="IPR026823">
    <property type="entry name" value="cEGF"/>
</dbReference>
<dbReference type="InterPro" id="IPR051221">
    <property type="entry name" value="LDLR-related"/>
</dbReference>
<dbReference type="PROSITE" id="PS50026">
    <property type="entry name" value="EGF_3"/>
    <property type="match status" value="5"/>
</dbReference>
<comment type="subcellular location">
    <subcellularLocation>
        <location evidence="16">Membrane</location>
        <location evidence="16">Coated pit</location>
    </subcellularLocation>
    <subcellularLocation>
        <location evidence="1">Membrane</location>
        <topology evidence="1">Single-pass type I membrane protein</topology>
    </subcellularLocation>
</comment>
<feature type="disulfide bond" evidence="18">
    <location>
        <begin position="3105"/>
        <end position="3123"/>
    </location>
</feature>
<dbReference type="SMART" id="SM00135">
    <property type="entry name" value="LY"/>
    <property type="match status" value="33"/>
</dbReference>
<evidence type="ECO:0000313" key="24">
    <source>
        <dbReference type="Proteomes" id="UP000694701"/>
    </source>
</evidence>
<evidence type="ECO:0000256" key="9">
    <source>
        <dbReference type="ARBA" id="ARBA00022837"/>
    </source>
</evidence>
<dbReference type="InterPro" id="IPR000033">
    <property type="entry name" value="LDLR_classB_rpt"/>
</dbReference>
<feature type="disulfide bond" evidence="18">
    <location>
        <begin position="547"/>
        <end position="565"/>
    </location>
</feature>
<dbReference type="PROSITE" id="PS01186">
    <property type="entry name" value="EGF_2"/>
    <property type="match status" value="2"/>
</dbReference>
<feature type="repeat" description="LDL-receptor class B" evidence="19">
    <location>
        <begin position="28"/>
        <end position="71"/>
    </location>
</feature>
<dbReference type="Proteomes" id="UP000694701">
    <property type="component" value="Unplaced"/>
</dbReference>
<evidence type="ECO:0000256" key="7">
    <source>
        <dbReference type="ARBA" id="ARBA00022729"/>
    </source>
</evidence>
<sequence>DMDGQNRTKLVDSKIVFPHGITLDLVNRLVYWADAYLDYIEVVDYEGKNRHTIIQGLLIEHLYGLTVFENYLYATNSDNANMQPKTSVIRVNRFNSSDYQVVTRVDKGGALHVYHQRRQPPVRSHACEPDQFGKAGGCSDICLLGNSHKSRTCRCRSGFSLGNDGKSCKKPEHELFLVYGKGRPGVIRGMDINPKIQDEYMIPIENLMNPRALDFHAQSNFIYFADATSYLIGRQKIDGTERDIILKEGIHTVEGIAVDWMANNLYWTDDGPKKTISVARLEKASQTRKTLIEGKMTHPRAIVVDPRHGWMYWTDWEEDPKESKRGKIEKAWMDGTNRNVLLTSKTVLWPNGLSLDIPQGILYWVDAYYDRIEMVYLNNTARKTVYEGQELNHAFGLCHYKHFLFWNEYRSGSIYKLDQNTKTVTLLRNEPPPIFEIRMYDAQQQLGSNVCRANNGGCSSLCLATPTGRSCACAEDQLLDPADNTSCKANPSYIPPSQCQPGEFACKNNRCIQDRWKCDGDNDCLDNSDETAELCHQHTCPADHFKCQNNRCIPMRWLCDGDNDCGNDEDESNTTCSARTCPPNQYSCASGRCIPISWTCDLDDDCGDRSDEPASCAYPTCFPLTQFTCNNGRCININWRCDNDNDCGDNSDEAGCSHSCSSAQFKCNSGRCIPDYWTCDGDNDCGDYSDETHANCTNQATRPPGGCHTDEFQCRVDGLCIPLRWRCDGDTDCMDLSDEKNCEGVTHMCDPAVKFGCRDSARCISKAWVCDGDSDCEDNSDEDNCEALVCKLSHHVCANDTSICLSAEKLCDGKDDCPDGSDEKLCDLCSLDNGGCSHNCTVAPGEGILCSCPLGMELGTNNKTCQIQGFCAKHLKCSQRCEQDKFNVKCSCYDGWALEPDMESCRSTDPFKPFIIFSNRHEIRRIDLHKGDFSVLVPGLRNTIALDFHLNESSLYWTDVVEDKIYRGKLSENGGNFDVVIQYGLATPEGLAVDWIAGNIYWVESNLDQIEVAKLDGTMRTTLLAGDVEHPRAIALDPREGILFWTDWDASMPRIEAASMSGHGRRTIHKETGSGGWPNGLTVDYLERRILWIDARSDAIYSAKYDGSGLIEVLRGHEYLSHPFAVTMFGGEVYWTDWRTNTLAKANKWTGNNVTVVQRTNTQPFDLQVYHPSRQPQAPNPCAANGGLGPCSHLCLINYNQTFSCACPHLMRLSEDNHTCYESRQFLLYARQIEIRGVDIYNPYYNYIISFTVPDIDNVTVVDYDALEQRIYWSDVRTQTIKRAFINGTGIETVVSADIPNAHGLAVDWVSRNLFWTSYDGNKKQINVARLDGSFKNAVIQGLDKPHCLVLHPILGKLYWTDGNNISMANTDGTNHTVIFTNQKGPVGLSIDYDTEHLYWISSGNSTINRCKLDGSGLEVLDAVKGKLNKASALAIMGDKLWWADQGTDEIGTCDKSDGGDWKVLRNSTSPMMHMKIYNETVQTGSNMCSNNNGDCSQLCLPTSPSTRSCMCTAGYSLRSGQQSCEGVGSFLLYSVHEGIRGIPLDPADKSDALVPVSGTSLAVGIDFHADNDTIYWVDMGLSTISRAKRDQTWREDIITNGIGRVEGIAVDWIAGNIYWTDQGFDVIEVARLNGSFRYVVISQGLDKPRAITVHPEKGYLFWTEWGQYPRIERSRLDGSNRAVLVNVSISWPNGISIDYQEGLLYWCDARTDKIERINLETGENREVVLSSNNMDMFSVSVFESYIYWSDRTHANGSIKRGSKDNATDSVSLRTGIGVQLKDIKVFNRARQQGTNICKNNNGGCQQLCLYRGNGQRTCACAHGMLAEDSQSCRDYDGYLLYSERTILKSVHLSDENNLNAPIKPFEDPDHMKNVIALTFDYRGGGGKGANRIFYSDIHFGNIQQINDDGSDRKTVVENVGSVEGLAYHRAWDTLYWTSYTTSTITRHSVDQSRWGAFDRDTVVTMSGDDHPRAFVLDECQNLMFWTNWNEQSPSIMRAQLSGANVLVIIGSDVRTPNGLAIDHRAEKLYFSDATLDKIERCEYDGSHRYVVLKNEPVHPFGLAVYGDHIFWTDWVRRAVLRADKYVGGDMKVLRADIPQQPMGIVAVANDTNSCEFSPCRVNNGGCQDLCLLTSDGRVNCSCRGERKLLEDNTCIAQNTSCSSMDDFECGNGDCIKYTLTCDGMAHCKDKSDEKQSYCSNRVCKKGYKRCVNGRCVGHSSWCNGRDDCGDNSDELFCNGKTNSNQFQCRDGTCVSNSSRCNQVLDCEDASDEMNCPISDCSNYFHLGVKGFTFQRCEFTTLCYAPSWVCDGANDCGDYSDERNCPDKKKRKCPSNFFACPNGRCIPMSWTCDKENDCESGDDEAHCDKFCSATQFECGNHRCISSSWVCDGTDDCGDGTDEDSRCKNKTCSADAFHCPDSHKCVPQRWVCDGDRDCPDGADESLKAGCVFNNTCKAGQFMCQNRQCIPKHFVCDHDNDCGDGSDESLECEYPACKASEFRCDNGRCLIQKSWECDGEFDCHDHSDEAPKNPHCNAEKKCNDTAYACGNGKCISETLLCNSNDDCGDGTDELNCNINECLNSKLSGCSQLCEDLKIGFKCRCHPGFRLKDDGKTCVDVDECSTTYPCTQHCINTHGSFRCVCVDGFQLSPSDPTVCKSTSDEEPFLIFANRYYLRKLNLDGSNYTLLKQGLNNAVALDFDYRQQMIYWTDVTTQGSMIRRMHINGSDVQVLHRTSLSNPDGLAVDWVGDNLYWCDKGRDTIEVSKLNGAYRTVLVNTGLREPRAIAVDVRNGYLYWSDWGDNPHIGRIGMDGSNRSVIIQDKITWPNGLTLDFINDRIYWADAREDYIEFASLDGSNRHTVLTQDIPHIFAMTLFEEYIYWTDWETKSINRAHKTQGTNKTMLISTLHRPMDVHIYHPYRQPEVTNHPCQTDNGGCSNLCLLSPGGGYKCACPTNFYLAADGKQCMSNCTASQFVCKNDKCIPFWWKCDTEDDCGDRSDEPANCPEFKCRPGQFQCGTGICTNPAYICDGDNDCQDNSDEANCAEVTCAPNQFQCTITKRCIPRVWVCDRDNDCVDGSDEPANCSKWKFGSVLSHRTCEPYQFRCKNNRCVPGRWQCDYDNDCGDNSDEDKCGRQFCLFLWPLRIFFLFLFIFCTMAILFNDSKAHFPPKHLIVIFQTLTYEFVCSSCYYQCQFLFTSYYLPRQCSESEFACTSGRCIAGRWKCDGDHDCADGSDEHGCDVKCDNDQFQCKNGHCIPFRWRCDADADCMDGSDEENCDTGVGRFCPLDEFQCNNTLCKPLGWMCDGEDDCGDNSDENPDVCKRFQCPPTRQFQCHNDRVCLPLSKQCDGVDNCGDNSDELNCREKKSDLKFCGKGEFTCSTGKCISINLRCNFFNDCEDYGSDEINCNKKDSGLNECHNNHSMCGDEGHCVVNRTDSFCSCKPGFQKTHPQTCTDVNECKQFGICSHICNNTKGSHKCSCSKNFVKVNNTCKADSTDKQALYVADDNEIRSLYPGMQNWIYEQAFQGDANVRIDAMDLHIKSKRIFWTNWHTGRISSFEQPSTGPIPGLKMPRGIAVDWVANNIYWTDSGRDVIEVAQMNGRNRKTLISGMIDEPYAIVVDPPRGTMYWADWGNHPKIETAAMDGTMRETLVHENIQWPTGLAVDYFNERLYWADAKLSVIGSVRLNGTDPVIAVSSVKNNLHQPFSIDIFEDFIYGVTYHNNFIFRVNKFGKSSVEHLTTGINHATDLVLYHPYKQPEMANPCDRKKCEWLCLLSPSGPVCMCPNGRILDNGTCMEVPTPTLGTCNLLCLNGGTCVLNAKKQPKCRCQPNYGGERCELNQCREYCQNGGTCTASPTGAPTCRCLAGFTGPNCNQRTCENYCKNGGNCTVNRGNQPTCSCPTDFLGDQCQYRKYYSPFYSNGSRQCRCPPRFIGNNCEVDKCHYCRDGKCIPTNINQPHGDWHPSVLWPYFSLCCFVRCNTDLTTSFPLSKNCILCICRAKGFQHQRMTNGAMNVEIGNPAYKIYEGEQDDDVGELLDECGYDALKQCFSNLSWGPQPLHILCLPHSPHPPTNFTNPVYATLYMGAHNSRNSLASTDEKKELLSRGDEEPLVEPLA</sequence>
<evidence type="ECO:0000256" key="11">
    <source>
        <dbReference type="ARBA" id="ARBA00023136"/>
    </source>
</evidence>
<feature type="repeat" description="LDL-receptor class B" evidence="19">
    <location>
        <begin position="1659"/>
        <end position="1702"/>
    </location>
</feature>
<feature type="repeat" description="LDL-receptor class B" evidence="19">
    <location>
        <begin position="1703"/>
        <end position="1746"/>
    </location>
</feature>
<feature type="disulfide bond" evidence="18">
    <location>
        <begin position="641"/>
        <end position="656"/>
    </location>
</feature>
<feature type="domain" description="EGF-like" evidence="22">
    <location>
        <begin position="3413"/>
        <end position="3451"/>
    </location>
</feature>
<dbReference type="InterPro" id="IPR023415">
    <property type="entry name" value="LDLR_class-A_CS"/>
</dbReference>
<feature type="disulfide bond" evidence="18">
    <location>
        <begin position="2371"/>
        <end position="2383"/>
    </location>
</feature>
<feature type="repeat" description="LDL-receptor class B" evidence="19">
    <location>
        <begin position="2749"/>
        <end position="2791"/>
    </location>
</feature>
<dbReference type="PROSITE" id="PS51120">
    <property type="entry name" value="LDLRB"/>
    <property type="match status" value="21"/>
</dbReference>
<dbReference type="InterPro" id="IPR009030">
    <property type="entry name" value="Growth_fac_rcpt_cys_sf"/>
</dbReference>
<dbReference type="FunFam" id="2.120.10.30:FF:000020">
    <property type="entry name" value="Prolow-density lipoprotein receptor-related protein 1"/>
    <property type="match status" value="1"/>
</dbReference>
<dbReference type="FunFam" id="4.10.400.10:FF:000005">
    <property type="entry name" value="low-density lipoprotein receptor-related protein 1B"/>
    <property type="match status" value="1"/>
</dbReference>
<reference evidence="23" key="1">
    <citation type="submission" date="2025-08" db="UniProtKB">
        <authorList>
            <consortium name="Ensembl"/>
        </authorList>
    </citation>
    <scope>IDENTIFICATION</scope>
</reference>
<comment type="similarity">
    <text evidence="2">Belongs to the LDLR family.</text>
</comment>
<evidence type="ECO:0000256" key="14">
    <source>
        <dbReference type="ARBA" id="ARBA00023176"/>
    </source>
</evidence>
<dbReference type="PANTHER" id="PTHR22722">
    <property type="entry name" value="LOW-DENSITY LIPOPROTEIN RECEPTOR-RELATED PROTEIN 2-RELATED"/>
    <property type="match status" value="1"/>
</dbReference>
<keyword evidence="3 17" id="KW-0245">EGF-like domain</keyword>
<dbReference type="FunFam" id="2.120.10.30:FF:000014">
    <property type="entry name" value="Low-density lipoprotein receptor-related protein 1"/>
    <property type="match status" value="1"/>
</dbReference>
<feature type="disulfide bond" evidence="18">
    <location>
        <begin position="2378"/>
        <end position="2396"/>
    </location>
</feature>
<feature type="disulfide bond" evidence="18">
    <location>
        <begin position="3205"/>
        <end position="3217"/>
    </location>
</feature>
<feature type="disulfide bond" evidence="18">
    <location>
        <begin position="3009"/>
        <end position="3021"/>
    </location>
</feature>
<feature type="disulfide bond" evidence="18">
    <location>
        <begin position="811"/>
        <end position="826"/>
    </location>
</feature>
<keyword evidence="9" id="KW-0106">Calcium</keyword>
<evidence type="ECO:0000256" key="18">
    <source>
        <dbReference type="PROSITE-ProRule" id="PRU00124"/>
    </source>
</evidence>
<feature type="disulfide bond" evidence="18">
    <location>
        <begin position="3347"/>
        <end position="3362"/>
    </location>
</feature>
<feature type="disulfide bond" evidence="18">
    <location>
        <begin position="2547"/>
        <end position="2565"/>
    </location>
</feature>
<evidence type="ECO:0000256" key="1">
    <source>
        <dbReference type="ARBA" id="ARBA00004479"/>
    </source>
</evidence>
<feature type="repeat" description="LDL-receptor class B" evidence="19">
    <location>
        <begin position="2027"/>
        <end position="2069"/>
    </location>
</feature>
<dbReference type="FunFam" id="4.10.400.10:FF:000034">
    <property type="entry name" value="Low-density lipoprotein receptor-related protein 2"/>
    <property type="match status" value="1"/>
</dbReference>
<evidence type="ECO:0000313" key="23">
    <source>
        <dbReference type="Ensembl" id="ENSCCRP00020044316.1"/>
    </source>
</evidence>
<feature type="repeat" description="LDL-receptor class B" evidence="19">
    <location>
        <begin position="1573"/>
        <end position="1615"/>
    </location>
</feature>
<feature type="disulfide bond" evidence="18">
    <location>
        <begin position="2333"/>
        <end position="2345"/>
    </location>
</feature>
<dbReference type="InterPro" id="IPR002172">
    <property type="entry name" value="LDrepeatLR_classA_rpt"/>
</dbReference>
<feature type="repeat" description="LDL-receptor class B" evidence="19">
    <location>
        <begin position="2704"/>
        <end position="2748"/>
    </location>
</feature>
<dbReference type="InterPro" id="IPR036055">
    <property type="entry name" value="LDL_receptor-like_sf"/>
</dbReference>
<dbReference type="PROSITE" id="PS01187">
    <property type="entry name" value="EGF_CA"/>
    <property type="match status" value="1"/>
</dbReference>
<feature type="domain" description="EGF-like" evidence="22">
    <location>
        <begin position="2617"/>
        <end position="2652"/>
    </location>
</feature>
<organism evidence="23 24">
    <name type="scientific">Cyprinus carpio</name>
    <name type="common">Common carp</name>
    <dbReference type="NCBI Taxonomy" id="7962"/>
    <lineage>
        <taxon>Eukaryota</taxon>
        <taxon>Metazoa</taxon>
        <taxon>Chordata</taxon>
        <taxon>Craniata</taxon>
        <taxon>Vertebrata</taxon>
        <taxon>Euteleostomi</taxon>
        <taxon>Actinopterygii</taxon>
        <taxon>Neopterygii</taxon>
        <taxon>Teleostei</taxon>
        <taxon>Ostariophysi</taxon>
        <taxon>Cypriniformes</taxon>
        <taxon>Cyprinidae</taxon>
        <taxon>Cyprininae</taxon>
        <taxon>Cyprinus</taxon>
    </lineage>
</organism>
<keyword evidence="10 21" id="KW-1133">Transmembrane helix</keyword>
<dbReference type="CDD" id="cd00112">
    <property type="entry name" value="LDLa"/>
    <property type="match status" value="27"/>
</dbReference>
<feature type="repeat" description="LDL-receptor class B" evidence="19">
    <location>
        <begin position="309"/>
        <end position="359"/>
    </location>
</feature>
<evidence type="ECO:0000256" key="2">
    <source>
        <dbReference type="ARBA" id="ARBA00009939"/>
    </source>
</evidence>
<feature type="disulfide bond" evidence="18">
    <location>
        <begin position="2462"/>
        <end position="2480"/>
    </location>
</feature>
<feature type="domain" description="EGF-like" evidence="22">
    <location>
        <begin position="3838"/>
        <end position="3874"/>
    </location>
</feature>
<feature type="disulfide bond" evidence="18">
    <location>
        <begin position="2249"/>
        <end position="2267"/>
    </location>
</feature>
<dbReference type="Pfam" id="PF12662">
    <property type="entry name" value="cEGF"/>
    <property type="match status" value="1"/>
</dbReference>
<evidence type="ECO:0000256" key="3">
    <source>
        <dbReference type="ARBA" id="ARBA00022536"/>
    </source>
</evidence>
<feature type="repeat" description="LDL-receptor class B" evidence="19">
    <location>
        <begin position="3625"/>
        <end position="3668"/>
    </location>
</feature>
<dbReference type="FunFam" id="4.10.400.10:FF:000001">
    <property type="entry name" value="Low-density lipoprotein receptor-related protein 1"/>
    <property type="match status" value="1"/>
</dbReference>
<evidence type="ECO:0000259" key="22">
    <source>
        <dbReference type="PROSITE" id="PS50026"/>
    </source>
</evidence>
<dbReference type="FunFam" id="4.10.400.10:FF:000143">
    <property type="entry name" value="low-density lipoprotein receptor-related protein 1-like"/>
    <property type="match status" value="1"/>
</dbReference>
<name>A0A8C2EQ67_CYPCA</name>
<feature type="disulfide bond" evidence="18">
    <location>
        <begin position="3379"/>
        <end position="3397"/>
    </location>
</feature>
<protein>
    <submittedName>
        <fullName evidence="23">Low density lipoprotein receptor-related protein 1Aa</fullName>
    </submittedName>
</protein>